<keyword evidence="1" id="KW-0732">Signal</keyword>
<sequence length="299" mass="32736">MRKHLSVAAVLAVVAAFPPATAHAEDERSRTVLAAQRCSAPPLPPADEPLVVDPGSESAPAGASWPVVDRATRERVVSGVRGFVACINAGDHLRAAPLLTANFVRNFMGQTSYRQVPRVLGGLRIERLRIGEMRQYADGSFTTELTYLAYGHQLARARMTWWPDRADGFLKLNRLDALPSPVPHAAEEVRVEMGEYFFRMDRTVIRAPHGKVVLRLENVGEERHEAILLRLPEGAVGADLFNGRLSQEDVVTIAQENGGSELSLVDLDPGVYTLVDFIPAPDGRPHGEHGQTAQFTVVR</sequence>
<gene>
    <name evidence="2" type="ORF">GCM10010405_04930</name>
</gene>
<name>A0ABN3J9V3_9ACTN</name>
<accession>A0ABN3J9V3</accession>
<evidence type="ECO:0000313" key="3">
    <source>
        <dbReference type="Proteomes" id="UP001501638"/>
    </source>
</evidence>
<dbReference type="EMBL" id="BAAASZ010000005">
    <property type="protein sequence ID" value="GAA2425422.1"/>
    <property type="molecule type" value="Genomic_DNA"/>
</dbReference>
<keyword evidence="3" id="KW-1185">Reference proteome</keyword>
<feature type="signal peptide" evidence="1">
    <location>
        <begin position="1"/>
        <end position="24"/>
    </location>
</feature>
<proteinExistence type="predicted"/>
<organism evidence="2 3">
    <name type="scientific">Streptomyces macrosporus</name>
    <dbReference type="NCBI Taxonomy" id="44032"/>
    <lineage>
        <taxon>Bacteria</taxon>
        <taxon>Bacillati</taxon>
        <taxon>Actinomycetota</taxon>
        <taxon>Actinomycetes</taxon>
        <taxon>Kitasatosporales</taxon>
        <taxon>Streptomycetaceae</taxon>
        <taxon>Streptomyces</taxon>
    </lineage>
</organism>
<dbReference type="RefSeq" id="WP_344320353.1">
    <property type="nucleotide sequence ID" value="NZ_BAAASZ010000005.1"/>
</dbReference>
<evidence type="ECO:0000256" key="1">
    <source>
        <dbReference type="SAM" id="SignalP"/>
    </source>
</evidence>
<evidence type="ECO:0008006" key="4">
    <source>
        <dbReference type="Google" id="ProtNLM"/>
    </source>
</evidence>
<feature type="chain" id="PRO_5047041812" description="Secreted protein" evidence="1">
    <location>
        <begin position="25"/>
        <end position="299"/>
    </location>
</feature>
<evidence type="ECO:0000313" key="2">
    <source>
        <dbReference type="EMBL" id="GAA2425422.1"/>
    </source>
</evidence>
<dbReference type="Proteomes" id="UP001501638">
    <property type="component" value="Unassembled WGS sequence"/>
</dbReference>
<comment type="caution">
    <text evidence="2">The sequence shown here is derived from an EMBL/GenBank/DDBJ whole genome shotgun (WGS) entry which is preliminary data.</text>
</comment>
<reference evidence="2 3" key="1">
    <citation type="journal article" date="2019" name="Int. J. Syst. Evol. Microbiol.">
        <title>The Global Catalogue of Microorganisms (GCM) 10K type strain sequencing project: providing services to taxonomists for standard genome sequencing and annotation.</title>
        <authorList>
            <consortium name="The Broad Institute Genomics Platform"/>
            <consortium name="The Broad Institute Genome Sequencing Center for Infectious Disease"/>
            <person name="Wu L."/>
            <person name="Ma J."/>
        </authorList>
    </citation>
    <scope>NUCLEOTIDE SEQUENCE [LARGE SCALE GENOMIC DNA]</scope>
    <source>
        <strain evidence="2 3">JCM 6305</strain>
    </source>
</reference>
<protein>
    <recommendedName>
        <fullName evidence="4">Secreted protein</fullName>
    </recommendedName>
</protein>